<evidence type="ECO:0000259" key="6">
    <source>
        <dbReference type="Pfam" id="PF26343"/>
    </source>
</evidence>
<dbReference type="GO" id="GO:0004518">
    <property type="term" value="F:nuclease activity"/>
    <property type="evidence" value="ECO:0007669"/>
    <property type="project" value="UniProtKB-KW"/>
</dbReference>
<evidence type="ECO:0000256" key="4">
    <source>
        <dbReference type="ARBA" id="ARBA00022842"/>
    </source>
</evidence>
<dbReference type="InterPro" id="IPR002716">
    <property type="entry name" value="PIN_dom"/>
</dbReference>
<dbReference type="Pfam" id="PF13470">
    <property type="entry name" value="PIN_3"/>
    <property type="match status" value="1"/>
</dbReference>
<evidence type="ECO:0000256" key="1">
    <source>
        <dbReference type="ARBA" id="ARBA00022722"/>
    </source>
</evidence>
<evidence type="ECO:0000313" key="7">
    <source>
        <dbReference type="EMBL" id="WTU72631.1"/>
    </source>
</evidence>
<dbReference type="EMBL" id="CP108264">
    <property type="protein sequence ID" value="WTU72631.1"/>
    <property type="molecule type" value="Genomic_DNA"/>
</dbReference>
<proteinExistence type="predicted"/>
<keyword evidence="2" id="KW-0479">Metal-binding</keyword>
<dbReference type="InterPro" id="IPR029060">
    <property type="entry name" value="PIN-like_dom_sf"/>
</dbReference>
<sequence>MAFIVVYDACVLYPSTLRFLLLRLAQAGLVQAKWTDQILDEVFRNLQKNRPDLNPENLARTRERMNGAVRDCLVTGYEPLEKAVELPDPGDHHVLAAAIKAKAQLIVTRNLRDFPAGGLEPWGIEAVHPDDFVLAQLDLDYPTVFASVQQIADSYSRPPMTHDDVLDLLERDGLVESVASLRAGG</sequence>
<accession>A0AAU2JLP4</accession>
<dbReference type="Pfam" id="PF26343">
    <property type="entry name" value="VapC50_C"/>
    <property type="match status" value="1"/>
</dbReference>
<dbReference type="SUPFAM" id="SSF88723">
    <property type="entry name" value="PIN domain-like"/>
    <property type="match status" value="1"/>
</dbReference>
<evidence type="ECO:0000256" key="2">
    <source>
        <dbReference type="ARBA" id="ARBA00022723"/>
    </source>
</evidence>
<keyword evidence="1" id="KW-0540">Nuclease</keyword>
<dbReference type="GO" id="GO:0016787">
    <property type="term" value="F:hydrolase activity"/>
    <property type="evidence" value="ECO:0007669"/>
    <property type="project" value="UniProtKB-KW"/>
</dbReference>
<reference evidence="7" key="1">
    <citation type="submission" date="2022-10" db="EMBL/GenBank/DDBJ databases">
        <title>The complete genomes of actinobacterial strains from the NBC collection.</title>
        <authorList>
            <person name="Joergensen T.S."/>
            <person name="Alvarez Arevalo M."/>
            <person name="Sterndorff E.B."/>
            <person name="Faurdal D."/>
            <person name="Vuksanovic O."/>
            <person name="Mourched A.-S."/>
            <person name="Charusanti P."/>
            <person name="Shaw S."/>
            <person name="Blin K."/>
            <person name="Weber T."/>
        </authorList>
    </citation>
    <scope>NUCLEOTIDE SEQUENCE</scope>
    <source>
        <strain evidence="7">NBC_00049</strain>
    </source>
</reference>
<keyword evidence="3" id="KW-0378">Hydrolase</keyword>
<dbReference type="GO" id="GO:0046872">
    <property type="term" value="F:metal ion binding"/>
    <property type="evidence" value="ECO:0007669"/>
    <property type="project" value="UniProtKB-KW"/>
</dbReference>
<feature type="domain" description="VapC50 C-terminal" evidence="6">
    <location>
        <begin position="129"/>
        <end position="183"/>
    </location>
</feature>
<dbReference type="InterPro" id="IPR058652">
    <property type="entry name" value="VapC50_C"/>
</dbReference>
<feature type="domain" description="PIN" evidence="5">
    <location>
        <begin position="6"/>
        <end position="111"/>
    </location>
</feature>
<evidence type="ECO:0000256" key="3">
    <source>
        <dbReference type="ARBA" id="ARBA00022801"/>
    </source>
</evidence>
<keyword evidence="4" id="KW-0460">Magnesium</keyword>
<dbReference type="AlphaFoldDB" id="A0AAU2JLP4"/>
<gene>
    <name evidence="7" type="ORF">OG327_04335</name>
</gene>
<protein>
    <submittedName>
        <fullName evidence="7">PIN domain-containing protein</fullName>
    </submittedName>
</protein>
<evidence type="ECO:0000259" key="5">
    <source>
        <dbReference type="Pfam" id="PF13470"/>
    </source>
</evidence>
<organism evidence="7">
    <name type="scientific">Streptomyces sp. NBC_00049</name>
    <dbReference type="NCBI Taxonomy" id="2903617"/>
    <lineage>
        <taxon>Bacteria</taxon>
        <taxon>Bacillati</taxon>
        <taxon>Actinomycetota</taxon>
        <taxon>Actinomycetes</taxon>
        <taxon>Kitasatosporales</taxon>
        <taxon>Streptomycetaceae</taxon>
        <taxon>Streptomyces</taxon>
    </lineage>
</organism>
<name>A0AAU2JLP4_9ACTN</name>